<reference evidence="2" key="1">
    <citation type="journal article" date="2020" name="Nat. Genet.">
        <title>Genomic diversifications of five Gossypium allopolyploid species and their impact on cotton improvement.</title>
        <authorList>
            <person name="Chen Z.J."/>
            <person name="Sreedasyam A."/>
            <person name="Ando A."/>
            <person name="Song Q."/>
            <person name="De Santiago L.M."/>
            <person name="Hulse-Kemp A.M."/>
            <person name="Ding M."/>
            <person name="Ye W."/>
            <person name="Kirkbride R.C."/>
            <person name="Jenkins J."/>
            <person name="Plott C."/>
            <person name="Lovell J."/>
            <person name="Lin Y.M."/>
            <person name="Vaughn R."/>
            <person name="Liu B."/>
            <person name="Simpson S."/>
            <person name="Scheffler B.E."/>
            <person name="Wen L."/>
            <person name="Saski C.A."/>
            <person name="Grover C.E."/>
            <person name="Hu G."/>
            <person name="Conover J.L."/>
            <person name="Carlson J.W."/>
            <person name="Shu S."/>
            <person name="Boston L.B."/>
            <person name="Williams M."/>
            <person name="Peterson D.G."/>
            <person name="McGee K."/>
            <person name="Jones D.C."/>
            <person name="Wendel J.F."/>
            <person name="Stelly D.M."/>
            <person name="Grimwood J."/>
            <person name="Schmutz J."/>
        </authorList>
    </citation>
    <scope>NUCLEOTIDE SEQUENCE [LARGE SCALE GENOMIC DNA]</scope>
    <source>
        <strain evidence="2">cv. TM-1</strain>
    </source>
</reference>
<protein>
    <submittedName>
        <fullName evidence="3">Uncharacterized protein</fullName>
    </submittedName>
</protein>
<evidence type="ECO:0000256" key="1">
    <source>
        <dbReference type="SAM" id="MobiDB-lite"/>
    </source>
</evidence>
<dbReference type="GeneID" id="121203050"/>
<dbReference type="PaxDb" id="3635-A0A1U8JR37"/>
<evidence type="ECO:0000313" key="2">
    <source>
        <dbReference type="Proteomes" id="UP000818029"/>
    </source>
</evidence>
<name>A0A1U8JR37_GOSHI</name>
<sequence>MAPFLSLGRLRVAIRSSKGFKSRSRAKHGKKHGTKELRGRVERLKTEMEKRSEEQKDIRERQRQVKDKVTAIEAECEELKRETRFIVQQTARTQIKLGLMFRILKARETGHLDEAALLTQMLREIVRFEEAEREKEG</sequence>
<evidence type="ECO:0000313" key="3">
    <source>
        <dbReference type="RefSeq" id="XP_016691208.2"/>
    </source>
</evidence>
<keyword evidence="2" id="KW-1185">Reference proteome</keyword>
<reference evidence="3" key="2">
    <citation type="submission" date="2025-08" db="UniProtKB">
        <authorList>
            <consortium name="RefSeq"/>
        </authorList>
    </citation>
    <scope>IDENTIFICATION</scope>
</reference>
<accession>A0A1U8JR37</accession>
<dbReference type="KEGG" id="ghi:121203050"/>
<feature type="compositionally biased region" description="Basic residues" evidence="1">
    <location>
        <begin position="18"/>
        <end position="33"/>
    </location>
</feature>
<dbReference type="PANTHER" id="PTHR48248:SF1">
    <property type="match status" value="1"/>
</dbReference>
<gene>
    <name evidence="3" type="primary">LOC121203050</name>
</gene>
<feature type="region of interest" description="Disordered" evidence="1">
    <location>
        <begin position="18"/>
        <end position="64"/>
    </location>
</feature>
<organism evidence="2 3">
    <name type="scientific">Gossypium hirsutum</name>
    <name type="common">Upland cotton</name>
    <name type="synonym">Gossypium mexicanum</name>
    <dbReference type="NCBI Taxonomy" id="3635"/>
    <lineage>
        <taxon>Eukaryota</taxon>
        <taxon>Viridiplantae</taxon>
        <taxon>Streptophyta</taxon>
        <taxon>Embryophyta</taxon>
        <taxon>Tracheophyta</taxon>
        <taxon>Spermatophyta</taxon>
        <taxon>Magnoliopsida</taxon>
        <taxon>eudicotyledons</taxon>
        <taxon>Gunneridae</taxon>
        <taxon>Pentapetalae</taxon>
        <taxon>rosids</taxon>
        <taxon>malvids</taxon>
        <taxon>Malvales</taxon>
        <taxon>Malvaceae</taxon>
        <taxon>Malvoideae</taxon>
        <taxon>Gossypium</taxon>
    </lineage>
</organism>
<dbReference type="AlphaFoldDB" id="A0A1U8JR37"/>
<feature type="compositionally biased region" description="Basic and acidic residues" evidence="1">
    <location>
        <begin position="34"/>
        <end position="64"/>
    </location>
</feature>
<proteinExistence type="predicted"/>
<dbReference type="RefSeq" id="XP_016691208.2">
    <property type="nucleotide sequence ID" value="XM_016835719.2"/>
</dbReference>
<dbReference type="PANTHER" id="PTHR48248">
    <property type="entry name" value="UVR DOMAIN-CONTAINING PROTEIN"/>
    <property type="match status" value="1"/>
</dbReference>
<dbReference type="Proteomes" id="UP000818029">
    <property type="component" value="Chromosome D02"/>
</dbReference>